<gene>
    <name evidence="1" type="ORF">MCHLO_02474</name>
</gene>
<evidence type="ECO:0000313" key="1">
    <source>
        <dbReference type="EMBL" id="GAT44871.1"/>
    </source>
</evidence>
<sequence>MSAFPPELYDLIISHCERRSLISCGLVDRVWMELSRPHLFRAVMLNDTNYEGFLRLLATKNTTFRPLIRQLTISRPEADGKDTFFDGDFVQQLAVLDAVRRLRIFHVPWVGISASSIDTFGRVFSGITSLVLARTTFSSPYELICMLGPLRALEEIAIHGTFIDDFPAEGHLPKGPAPPAGLTTVRLKIRSNEGDPFTYLAMWLVGRPPPLRVLEAGVLWRESIPGVGALCSAIGEGLRELDLVLLNHVTANDVETHLKLSENPNLERLTIHIGLRRFHAPNTPTSERFTSWSTHTTR</sequence>
<dbReference type="SUPFAM" id="SSF52047">
    <property type="entry name" value="RNI-like"/>
    <property type="match status" value="1"/>
</dbReference>
<accession>A0ABQ0L120</accession>
<dbReference type="Proteomes" id="UP000815677">
    <property type="component" value="Unassembled WGS sequence"/>
</dbReference>
<dbReference type="EMBL" id="DF840276">
    <property type="protein sequence ID" value="GAT44871.1"/>
    <property type="molecule type" value="Genomic_DNA"/>
</dbReference>
<dbReference type="SUPFAM" id="SSF81383">
    <property type="entry name" value="F-box domain"/>
    <property type="match status" value="1"/>
</dbReference>
<name>A0ABQ0L120_MYCCL</name>
<evidence type="ECO:0000313" key="2">
    <source>
        <dbReference type="Proteomes" id="UP000815677"/>
    </source>
</evidence>
<proteinExistence type="predicted"/>
<protein>
    <recommendedName>
        <fullName evidence="3">F-box domain-containing protein</fullName>
    </recommendedName>
</protein>
<reference evidence="1" key="1">
    <citation type="submission" date="2014-09" db="EMBL/GenBank/DDBJ databases">
        <title>Genome sequence of the luminous mushroom Mycena chlorophos for searching fungal bioluminescence genes.</title>
        <authorList>
            <person name="Tanaka Y."/>
            <person name="Kasuga D."/>
            <person name="Oba Y."/>
            <person name="Hase S."/>
            <person name="Sato K."/>
            <person name="Oba Y."/>
            <person name="Sakakibara Y."/>
        </authorList>
    </citation>
    <scope>NUCLEOTIDE SEQUENCE</scope>
</reference>
<organism evidence="1 2">
    <name type="scientific">Mycena chlorophos</name>
    <name type="common">Agaric fungus</name>
    <name type="synonym">Agaricus chlorophos</name>
    <dbReference type="NCBI Taxonomy" id="658473"/>
    <lineage>
        <taxon>Eukaryota</taxon>
        <taxon>Fungi</taxon>
        <taxon>Dikarya</taxon>
        <taxon>Basidiomycota</taxon>
        <taxon>Agaricomycotina</taxon>
        <taxon>Agaricomycetes</taxon>
        <taxon>Agaricomycetidae</taxon>
        <taxon>Agaricales</taxon>
        <taxon>Marasmiineae</taxon>
        <taxon>Mycenaceae</taxon>
        <taxon>Mycena</taxon>
    </lineage>
</organism>
<evidence type="ECO:0008006" key="3">
    <source>
        <dbReference type="Google" id="ProtNLM"/>
    </source>
</evidence>
<keyword evidence="2" id="KW-1185">Reference proteome</keyword>
<dbReference type="InterPro" id="IPR036047">
    <property type="entry name" value="F-box-like_dom_sf"/>
</dbReference>